<proteinExistence type="inferred from homology"/>
<dbReference type="InterPro" id="IPR042197">
    <property type="entry name" value="Apaf_helical"/>
</dbReference>
<feature type="domain" description="Disease resistance R13L4/SHOC-2-like LRR" evidence="9">
    <location>
        <begin position="542"/>
        <end position="692"/>
    </location>
</feature>
<dbReference type="FunFam" id="3.40.50.300:FF:001091">
    <property type="entry name" value="Probable disease resistance protein At1g61300"/>
    <property type="match status" value="1"/>
</dbReference>
<dbReference type="Proteomes" id="UP000327013">
    <property type="component" value="Chromosome 8"/>
</dbReference>
<comment type="similarity">
    <text evidence="1">Belongs to the disease resistance NB-LRR family.</text>
</comment>
<dbReference type="Gene3D" id="3.40.50.300">
    <property type="entry name" value="P-loop containing nucleotide triphosphate hydrolases"/>
    <property type="match status" value="1"/>
</dbReference>
<dbReference type="InterPro" id="IPR027417">
    <property type="entry name" value="P-loop_NTPase"/>
</dbReference>
<evidence type="ECO:0000256" key="4">
    <source>
        <dbReference type="ARBA" id="ARBA00022741"/>
    </source>
</evidence>
<dbReference type="AlphaFoldDB" id="A0A5N6RWA9"/>
<keyword evidence="3" id="KW-0677">Repeat</keyword>
<evidence type="ECO:0000256" key="6">
    <source>
        <dbReference type="ARBA" id="ARBA00022840"/>
    </source>
</evidence>
<dbReference type="GO" id="GO:0043531">
    <property type="term" value="F:ADP binding"/>
    <property type="evidence" value="ECO:0007669"/>
    <property type="project" value="InterPro"/>
</dbReference>
<keyword evidence="2" id="KW-0433">Leucine-rich repeat</keyword>
<dbReference type="Gene3D" id="1.10.8.430">
    <property type="entry name" value="Helical domain of apoptotic protease-activating factors"/>
    <property type="match status" value="1"/>
</dbReference>
<evidence type="ECO:0000256" key="5">
    <source>
        <dbReference type="ARBA" id="ARBA00022821"/>
    </source>
</evidence>
<organism evidence="10 11">
    <name type="scientific">Carpinus fangiana</name>
    <dbReference type="NCBI Taxonomy" id="176857"/>
    <lineage>
        <taxon>Eukaryota</taxon>
        <taxon>Viridiplantae</taxon>
        <taxon>Streptophyta</taxon>
        <taxon>Embryophyta</taxon>
        <taxon>Tracheophyta</taxon>
        <taxon>Spermatophyta</taxon>
        <taxon>Magnoliopsida</taxon>
        <taxon>eudicotyledons</taxon>
        <taxon>Gunneridae</taxon>
        <taxon>Pentapetalae</taxon>
        <taxon>rosids</taxon>
        <taxon>fabids</taxon>
        <taxon>Fagales</taxon>
        <taxon>Betulaceae</taxon>
        <taxon>Carpinus</taxon>
    </lineage>
</organism>
<dbReference type="Gene3D" id="1.10.10.10">
    <property type="entry name" value="Winged helix-like DNA-binding domain superfamily/Winged helix DNA-binding domain"/>
    <property type="match status" value="1"/>
</dbReference>
<keyword evidence="7" id="KW-0175">Coiled coil</keyword>
<evidence type="ECO:0000256" key="7">
    <source>
        <dbReference type="SAM" id="Coils"/>
    </source>
</evidence>
<feature type="coiled-coil region" evidence="7">
    <location>
        <begin position="37"/>
        <end position="92"/>
    </location>
</feature>
<keyword evidence="6" id="KW-0067">ATP-binding</keyword>
<evidence type="ECO:0000259" key="8">
    <source>
        <dbReference type="Pfam" id="PF00931"/>
    </source>
</evidence>
<keyword evidence="5" id="KW-0611">Plant defense</keyword>
<protein>
    <submittedName>
        <fullName evidence="10">Uncharacterized protein</fullName>
    </submittedName>
</protein>
<gene>
    <name evidence="10" type="ORF">FH972_020421</name>
</gene>
<dbReference type="SUPFAM" id="SSF52058">
    <property type="entry name" value="L domain-like"/>
    <property type="match status" value="1"/>
</dbReference>
<keyword evidence="11" id="KW-1185">Reference proteome</keyword>
<dbReference type="Gene3D" id="3.80.10.10">
    <property type="entry name" value="Ribonuclease Inhibitor"/>
    <property type="match status" value="2"/>
</dbReference>
<reference evidence="10 11" key="1">
    <citation type="submission" date="2019-06" db="EMBL/GenBank/DDBJ databases">
        <title>A chromosomal-level reference genome of Carpinus fangiana (Coryloideae, Betulaceae).</title>
        <authorList>
            <person name="Yang X."/>
            <person name="Wang Z."/>
            <person name="Zhang L."/>
            <person name="Hao G."/>
            <person name="Liu J."/>
            <person name="Yang Y."/>
        </authorList>
    </citation>
    <scope>NUCLEOTIDE SEQUENCE [LARGE SCALE GENOMIC DNA]</scope>
    <source>
        <strain evidence="10">Cfa_2016G</strain>
        <tissue evidence="10">Leaf</tissue>
    </source>
</reference>
<dbReference type="GO" id="GO:0005524">
    <property type="term" value="F:ATP binding"/>
    <property type="evidence" value="ECO:0007669"/>
    <property type="project" value="UniProtKB-KW"/>
</dbReference>
<dbReference type="OrthoDB" id="785704at2759"/>
<dbReference type="Pfam" id="PF00931">
    <property type="entry name" value="NB-ARC"/>
    <property type="match status" value="1"/>
</dbReference>
<dbReference type="InterPro" id="IPR036388">
    <property type="entry name" value="WH-like_DNA-bd_sf"/>
</dbReference>
<dbReference type="PANTHER" id="PTHR33463:SF202">
    <property type="entry name" value="NB-ARC DOMAIN-CONTAINING PROTEIN"/>
    <property type="match status" value="1"/>
</dbReference>
<dbReference type="GO" id="GO:0006952">
    <property type="term" value="P:defense response"/>
    <property type="evidence" value="ECO:0007669"/>
    <property type="project" value="UniProtKB-KW"/>
</dbReference>
<accession>A0A5N6RWA9</accession>
<name>A0A5N6RWA9_9ROSI</name>
<dbReference type="SUPFAM" id="SSF52540">
    <property type="entry name" value="P-loop containing nucleoside triphosphate hydrolases"/>
    <property type="match status" value="1"/>
</dbReference>
<sequence length="1021" mass="114137">MDVLASTVNGAAGQASQFLCGSMYDMIKDTVKFQSTLDNLDKAMKRLLALKVDVEKETKLAVKRERELRTQVIEWLKEVEELRLKVDQIQDRRSVNCCERCTISWEVAEKLNEIEVLQQAGSAHSGAVALNHSTPRPVECIPGPTIQDQTTSTNLTATRSLLFDDNIGRIGILGTGGVGKITLVRTLNNELDSSSMQPFDIVIWVTVSKNLDMKFVQTQIAKRLHMEVKTEESMEEMAIRLHRRLKEEKFLLILVDVWEKIDLANLGVPNPVQGSKIILTTRVKKVCTSMKTEVTVKVAVLNDKESWQLFSENAGGVTSLNHIRLIADAIVRKCCGLPLTLVTMGAFLRENQIVERWKLALKEMQRPIECPSYIVDNIYARLKSSYDLLEGRNKPCFLYCSLFPKDFSIKISELAQCWLAEGLLSEQEDYEESHHRVIDLIENLKESCLLEDGDCEGTVKMQGIIRDVAIWIAWLFEAECKSLVCSGMGLSNMSRVELSNSKWVSLMNNKIIKLPCMEQCSKVTTLLLQGNNSLDKVPEEFLQQFKALRVLNMSETCIRSLPYSLTKLGELSALLLGGCSSLQELPPLEGLSKLQVLDLSATCIRELPTGMKNLSNLRQLYLSRTEYLKTIQAGIISGLSCLEVLDMTLSGYCFNVKRDRQEEMTCLEELGNLGGLLVLSISLEGIPCLSYEDPSWIDRLSQFHFSVGPMGKFLPTTHEKRAVVIRSLDLCSEEWIGPLLRKASSLDLGNCLGPSKMPEDLAIKSLRPFDGLKSLTIQSCSRSVWQGGCVTHDDPLPNLEELYLRDLNYGISISELLGHVGLRFLTLKLVEVEWCSEMKYLLSCGSLIHDLPKLEVIKVQNCNMLVELFSYHPEAAADPIFPSPEAAADPIVPSPEAAADPIVSSPEAAADPIVPSPEAAADPIVPSLRILELKGLPELKTLCRDKETWPRLVQVDVSGCNLVRKLPLNDQNAIEMKVIKGGPEWWDALEWHSDTTKSSLQRYFHPYPSLQPKQGVNESCL</sequence>
<evidence type="ECO:0000259" key="9">
    <source>
        <dbReference type="Pfam" id="PF23598"/>
    </source>
</evidence>
<dbReference type="InterPro" id="IPR032675">
    <property type="entry name" value="LRR_dom_sf"/>
</dbReference>
<dbReference type="InterPro" id="IPR002182">
    <property type="entry name" value="NB-ARC"/>
</dbReference>
<dbReference type="EMBL" id="CM017328">
    <property type="protein sequence ID" value="KAE8125641.1"/>
    <property type="molecule type" value="Genomic_DNA"/>
</dbReference>
<evidence type="ECO:0000256" key="2">
    <source>
        <dbReference type="ARBA" id="ARBA00022614"/>
    </source>
</evidence>
<evidence type="ECO:0000313" key="10">
    <source>
        <dbReference type="EMBL" id="KAE8125641.1"/>
    </source>
</evidence>
<dbReference type="InterPro" id="IPR050905">
    <property type="entry name" value="Plant_NBS-LRR"/>
</dbReference>
<feature type="domain" description="NB-ARC" evidence="8">
    <location>
        <begin position="161"/>
        <end position="314"/>
    </location>
</feature>
<evidence type="ECO:0000256" key="1">
    <source>
        <dbReference type="ARBA" id="ARBA00008894"/>
    </source>
</evidence>
<keyword evidence="4" id="KW-0547">Nucleotide-binding</keyword>
<dbReference type="PANTHER" id="PTHR33463">
    <property type="entry name" value="NB-ARC DOMAIN-CONTAINING PROTEIN-RELATED"/>
    <property type="match status" value="1"/>
</dbReference>
<dbReference type="PRINTS" id="PR00364">
    <property type="entry name" value="DISEASERSIST"/>
</dbReference>
<evidence type="ECO:0000256" key="3">
    <source>
        <dbReference type="ARBA" id="ARBA00022737"/>
    </source>
</evidence>
<evidence type="ECO:0000313" key="11">
    <source>
        <dbReference type="Proteomes" id="UP000327013"/>
    </source>
</evidence>
<dbReference type="InterPro" id="IPR055414">
    <property type="entry name" value="LRR_R13L4/SHOC2-like"/>
</dbReference>
<dbReference type="Pfam" id="PF23598">
    <property type="entry name" value="LRR_14"/>
    <property type="match status" value="1"/>
</dbReference>